<evidence type="ECO:0000256" key="2">
    <source>
        <dbReference type="ARBA" id="ARBA00022670"/>
    </source>
</evidence>
<evidence type="ECO:0000256" key="1">
    <source>
        <dbReference type="ARBA" id="ARBA00008136"/>
    </source>
</evidence>
<accession>A0A1M5QT10</accession>
<dbReference type="GO" id="GO:0006508">
    <property type="term" value="P:proteolysis"/>
    <property type="evidence" value="ECO:0007669"/>
    <property type="project" value="UniProtKB-KW"/>
</dbReference>
<dbReference type="Pfam" id="PF02586">
    <property type="entry name" value="SRAP"/>
    <property type="match status" value="1"/>
</dbReference>
<reference evidence="9 10" key="1">
    <citation type="submission" date="2016-11" db="EMBL/GenBank/DDBJ databases">
        <authorList>
            <person name="Jaros S."/>
            <person name="Januszkiewicz K."/>
            <person name="Wedrychowicz H."/>
        </authorList>
    </citation>
    <scope>NUCLEOTIDE SEQUENCE [LARGE SCALE GENOMIC DNA]</scope>
    <source>
        <strain evidence="9 10">DSM 6792</strain>
    </source>
</reference>
<keyword evidence="3" id="KW-0227">DNA damage</keyword>
<keyword evidence="7" id="KW-0456">Lyase</keyword>
<evidence type="ECO:0000256" key="5">
    <source>
        <dbReference type="ARBA" id="ARBA00023124"/>
    </source>
</evidence>
<keyword evidence="4 8" id="KW-0378">Hydrolase</keyword>
<comment type="similarity">
    <text evidence="1 8">Belongs to the SOS response-associated peptidase family.</text>
</comment>
<dbReference type="InterPro" id="IPR003738">
    <property type="entry name" value="SRAP"/>
</dbReference>
<keyword evidence="2 8" id="KW-0645">Protease</keyword>
<keyword evidence="5" id="KW-0190">Covalent protein-DNA linkage</keyword>
<dbReference type="PANTHER" id="PTHR13604">
    <property type="entry name" value="DC12-RELATED"/>
    <property type="match status" value="1"/>
</dbReference>
<dbReference type="EC" id="3.4.-.-" evidence="8"/>
<evidence type="ECO:0000256" key="7">
    <source>
        <dbReference type="ARBA" id="ARBA00023239"/>
    </source>
</evidence>
<name>A0A1M5QT10_FLAJO</name>
<dbReference type="AlphaFoldDB" id="A0A1M5QT10"/>
<evidence type="ECO:0000256" key="8">
    <source>
        <dbReference type="RuleBase" id="RU364100"/>
    </source>
</evidence>
<gene>
    <name evidence="9" type="ORF">SAMN05444388_107150</name>
</gene>
<dbReference type="InterPro" id="IPR036590">
    <property type="entry name" value="SRAP-like"/>
</dbReference>
<dbReference type="GO" id="GO:0003697">
    <property type="term" value="F:single-stranded DNA binding"/>
    <property type="evidence" value="ECO:0007669"/>
    <property type="project" value="InterPro"/>
</dbReference>
<evidence type="ECO:0000256" key="4">
    <source>
        <dbReference type="ARBA" id="ARBA00022801"/>
    </source>
</evidence>
<proteinExistence type="inferred from homology"/>
<dbReference type="Proteomes" id="UP000184112">
    <property type="component" value="Unassembled WGS sequence"/>
</dbReference>
<dbReference type="GO" id="GO:0016829">
    <property type="term" value="F:lyase activity"/>
    <property type="evidence" value="ECO:0007669"/>
    <property type="project" value="UniProtKB-KW"/>
</dbReference>
<dbReference type="GO" id="GO:0106300">
    <property type="term" value="P:protein-DNA covalent cross-linking repair"/>
    <property type="evidence" value="ECO:0007669"/>
    <property type="project" value="InterPro"/>
</dbReference>
<keyword evidence="6" id="KW-0238">DNA-binding</keyword>
<dbReference type="SUPFAM" id="SSF143081">
    <property type="entry name" value="BB1717-like"/>
    <property type="match status" value="1"/>
</dbReference>
<evidence type="ECO:0000313" key="10">
    <source>
        <dbReference type="Proteomes" id="UP000184112"/>
    </source>
</evidence>
<sequence length="208" mass="24344">MCYYTQQNASIEDLKRRFNAELDNEETYLQSDFINGFSHPNIPVILNSSPHLITTDYTWGLLPSFAKDIEFRKHTLNARIETIDEKASFKNITHNRCLIIASAYYEWHWNDEKGKSKDKYQINSQDDEIFTFAGLYSSWTDPVTDEIRNTYTMVTTKANKIMDFVHNHKHRMPIMLKKQDETAWLDQSVAITEFAFPYEGNLIALPSN</sequence>
<evidence type="ECO:0000313" key="9">
    <source>
        <dbReference type="EMBL" id="SHH16996.1"/>
    </source>
</evidence>
<dbReference type="Gene3D" id="3.90.1680.10">
    <property type="entry name" value="SOS response associated peptidase-like"/>
    <property type="match status" value="1"/>
</dbReference>
<organism evidence="9 10">
    <name type="scientific">Flavobacterium johnsoniae</name>
    <name type="common">Cytophaga johnsonae</name>
    <dbReference type="NCBI Taxonomy" id="986"/>
    <lineage>
        <taxon>Bacteria</taxon>
        <taxon>Pseudomonadati</taxon>
        <taxon>Bacteroidota</taxon>
        <taxon>Flavobacteriia</taxon>
        <taxon>Flavobacteriales</taxon>
        <taxon>Flavobacteriaceae</taxon>
        <taxon>Flavobacterium</taxon>
    </lineage>
</organism>
<evidence type="ECO:0000256" key="6">
    <source>
        <dbReference type="ARBA" id="ARBA00023125"/>
    </source>
</evidence>
<evidence type="ECO:0000256" key="3">
    <source>
        <dbReference type="ARBA" id="ARBA00022763"/>
    </source>
</evidence>
<dbReference type="EMBL" id="FQWH01000007">
    <property type="protein sequence ID" value="SHH16996.1"/>
    <property type="molecule type" value="Genomic_DNA"/>
</dbReference>
<dbReference type="PANTHER" id="PTHR13604:SF0">
    <property type="entry name" value="ABASIC SITE PROCESSING PROTEIN HMCES"/>
    <property type="match status" value="1"/>
</dbReference>
<dbReference type="GO" id="GO:0008233">
    <property type="term" value="F:peptidase activity"/>
    <property type="evidence" value="ECO:0007669"/>
    <property type="project" value="UniProtKB-KW"/>
</dbReference>
<protein>
    <recommendedName>
        <fullName evidence="8">Abasic site processing protein</fullName>
        <ecNumber evidence="8">3.4.-.-</ecNumber>
    </recommendedName>
</protein>